<keyword evidence="2" id="KW-1185">Reference proteome</keyword>
<protein>
    <submittedName>
        <fullName evidence="1">Uncharacterized protein</fullName>
    </submittedName>
</protein>
<organism evidence="1 2">
    <name type="scientific">Shewanella piezotolerans (strain WP3 / JCM 13877)</name>
    <dbReference type="NCBI Taxonomy" id="225849"/>
    <lineage>
        <taxon>Bacteria</taxon>
        <taxon>Pseudomonadati</taxon>
        <taxon>Pseudomonadota</taxon>
        <taxon>Gammaproteobacteria</taxon>
        <taxon>Alteromonadales</taxon>
        <taxon>Shewanellaceae</taxon>
        <taxon>Shewanella</taxon>
    </lineage>
</organism>
<dbReference type="EMBL" id="CP000472">
    <property type="protein sequence ID" value="ACJ29130.1"/>
    <property type="molecule type" value="Genomic_DNA"/>
</dbReference>
<sequence length="35" mass="3977">MFPYKFIQRRSSKPKTLLQASFSGSDAALMNLNVE</sequence>
<dbReference type="HOGENOM" id="CLU_3367279_0_0_6"/>
<name>B8CM73_SHEPW</name>
<evidence type="ECO:0000313" key="2">
    <source>
        <dbReference type="Proteomes" id="UP000000753"/>
    </source>
</evidence>
<dbReference type="Proteomes" id="UP000000753">
    <property type="component" value="Chromosome"/>
</dbReference>
<dbReference type="AlphaFoldDB" id="B8CM73"/>
<proteinExistence type="predicted"/>
<dbReference type="KEGG" id="swp:swp_2387"/>
<evidence type="ECO:0000313" key="1">
    <source>
        <dbReference type="EMBL" id="ACJ29130.1"/>
    </source>
</evidence>
<accession>B8CM73</accession>
<gene>
    <name evidence="1" type="ordered locus">swp_2387</name>
</gene>
<reference evidence="1 2" key="1">
    <citation type="journal article" date="2008" name="PLoS ONE">
        <title>Environmental adaptation: genomic analysis of the piezotolerant and psychrotolerant deep-sea iron reducing bacterium Shewanella piezotolerans WP3.</title>
        <authorList>
            <person name="Wang F."/>
            <person name="Wang J."/>
            <person name="Jian H."/>
            <person name="Zhang B."/>
            <person name="Li S."/>
            <person name="Wang F."/>
            <person name="Zeng X."/>
            <person name="Gao L."/>
            <person name="Bartlett D.H."/>
            <person name="Yu J."/>
            <person name="Hu S."/>
            <person name="Xiao X."/>
        </authorList>
    </citation>
    <scope>NUCLEOTIDE SEQUENCE [LARGE SCALE GENOMIC DNA]</scope>
    <source>
        <strain evidence="2">WP3 / JCM 13877</strain>
    </source>
</reference>